<dbReference type="InterPro" id="IPR029063">
    <property type="entry name" value="SAM-dependent_MTases_sf"/>
</dbReference>
<organism evidence="8 9">
    <name type="scientific">Candidatus Kerfeldbacteria bacterium CG08_land_8_20_14_0_20_43_14</name>
    <dbReference type="NCBI Taxonomy" id="2014246"/>
    <lineage>
        <taxon>Bacteria</taxon>
        <taxon>Candidatus Kerfeldiibacteriota</taxon>
    </lineage>
</organism>
<evidence type="ECO:0000256" key="2">
    <source>
        <dbReference type="ARBA" id="ARBA00005369"/>
    </source>
</evidence>
<comment type="similarity">
    <text evidence="2 7">Belongs to the methyltransferase superfamily. L-isoaspartyl/D-aspartyl protein methyltransferase family.</text>
</comment>
<dbReference type="AlphaFoldDB" id="A0A2H0YQZ7"/>
<evidence type="ECO:0000256" key="6">
    <source>
        <dbReference type="ARBA" id="ARBA00022691"/>
    </source>
</evidence>
<protein>
    <recommendedName>
        <fullName evidence="7">Protein-L-isoaspartate O-methyltransferase</fullName>
        <ecNumber evidence="7">2.1.1.77</ecNumber>
    </recommendedName>
    <alternativeName>
        <fullName evidence="7">L-isoaspartyl protein carboxyl methyltransferase</fullName>
    </alternativeName>
    <alternativeName>
        <fullName evidence="7">Protein L-isoaspartyl methyltransferase</fullName>
    </alternativeName>
    <alternativeName>
        <fullName evidence="7">Protein-beta-aspartate methyltransferase</fullName>
        <shortName evidence="7">PIMT</shortName>
    </alternativeName>
</protein>
<dbReference type="GO" id="GO:0032259">
    <property type="term" value="P:methylation"/>
    <property type="evidence" value="ECO:0007669"/>
    <property type="project" value="UniProtKB-KW"/>
</dbReference>
<evidence type="ECO:0000313" key="8">
    <source>
        <dbReference type="EMBL" id="PIS40924.1"/>
    </source>
</evidence>
<evidence type="ECO:0000313" key="9">
    <source>
        <dbReference type="Proteomes" id="UP000236845"/>
    </source>
</evidence>
<keyword evidence="3 7" id="KW-0963">Cytoplasm</keyword>
<proteinExistence type="inferred from homology"/>
<dbReference type="CDD" id="cd02440">
    <property type="entry name" value="AdoMet_MTases"/>
    <property type="match status" value="1"/>
</dbReference>
<dbReference type="HAMAP" id="MF_00090">
    <property type="entry name" value="PIMT"/>
    <property type="match status" value="1"/>
</dbReference>
<evidence type="ECO:0000256" key="5">
    <source>
        <dbReference type="ARBA" id="ARBA00022679"/>
    </source>
</evidence>
<dbReference type="InterPro" id="IPR000682">
    <property type="entry name" value="PCMT"/>
</dbReference>
<dbReference type="SUPFAM" id="SSF53335">
    <property type="entry name" value="S-adenosyl-L-methionine-dependent methyltransferases"/>
    <property type="match status" value="1"/>
</dbReference>
<gene>
    <name evidence="7" type="primary">pcm</name>
    <name evidence="8" type="ORF">COT26_00820</name>
</gene>
<sequence length="209" mass="22877">MHEVLAKELIGKGVLYSDNIIKAFQKVRRVDFVHEDFHTQAYDDAPLPIGKGQSISQPSTVAQMLEMLQAKPGDRILEVGCGSGWLTALLAEIIGPSGFVYAIDIIPELTELTKHHLVSYHFTNIETVIGNGWLGLVKHVPFNRIIVSAAAPKIPVALTEQLAHGGSLVMPVGEDIQDLVLLKKSETGEVTEEHHPGYQFVPLISSDKK</sequence>
<accession>A0A2H0YQZ7</accession>
<dbReference type="NCBIfam" id="TIGR00080">
    <property type="entry name" value="pimt"/>
    <property type="match status" value="1"/>
</dbReference>
<comment type="function">
    <text evidence="7">Catalyzes the methyl esterification of L-isoaspartyl residues in peptides and proteins that result from spontaneous decomposition of normal L-aspartyl and L-asparaginyl residues. It plays a role in the repair and/or degradation of damaged proteins.</text>
</comment>
<dbReference type="PANTHER" id="PTHR11579">
    <property type="entry name" value="PROTEIN-L-ISOASPARTATE O-METHYLTRANSFERASE"/>
    <property type="match status" value="1"/>
</dbReference>
<dbReference type="GO" id="GO:0005737">
    <property type="term" value="C:cytoplasm"/>
    <property type="evidence" value="ECO:0007669"/>
    <property type="project" value="UniProtKB-SubCell"/>
</dbReference>
<dbReference type="PANTHER" id="PTHR11579:SF0">
    <property type="entry name" value="PROTEIN-L-ISOASPARTATE(D-ASPARTATE) O-METHYLTRANSFERASE"/>
    <property type="match status" value="1"/>
</dbReference>
<dbReference type="GO" id="GO:0030091">
    <property type="term" value="P:protein repair"/>
    <property type="evidence" value="ECO:0007669"/>
    <property type="project" value="UniProtKB-UniRule"/>
</dbReference>
<dbReference type="GO" id="GO:0004719">
    <property type="term" value="F:protein-L-isoaspartate (D-aspartate) O-methyltransferase activity"/>
    <property type="evidence" value="ECO:0007669"/>
    <property type="project" value="UniProtKB-UniRule"/>
</dbReference>
<keyword evidence="4 7" id="KW-0489">Methyltransferase</keyword>
<evidence type="ECO:0000256" key="3">
    <source>
        <dbReference type="ARBA" id="ARBA00022490"/>
    </source>
</evidence>
<dbReference type="EC" id="2.1.1.77" evidence="7"/>
<dbReference type="EMBL" id="PEXW01000015">
    <property type="protein sequence ID" value="PIS40924.1"/>
    <property type="molecule type" value="Genomic_DNA"/>
</dbReference>
<dbReference type="Pfam" id="PF01135">
    <property type="entry name" value="PCMT"/>
    <property type="match status" value="1"/>
</dbReference>
<comment type="caution">
    <text evidence="8">The sequence shown here is derived from an EMBL/GenBank/DDBJ whole genome shotgun (WGS) entry which is preliminary data.</text>
</comment>
<evidence type="ECO:0000256" key="7">
    <source>
        <dbReference type="HAMAP-Rule" id="MF_00090"/>
    </source>
</evidence>
<evidence type="ECO:0000256" key="4">
    <source>
        <dbReference type="ARBA" id="ARBA00022603"/>
    </source>
</evidence>
<comment type="catalytic activity">
    <reaction evidence="7">
        <text>[protein]-L-isoaspartate + S-adenosyl-L-methionine = [protein]-L-isoaspartate alpha-methyl ester + S-adenosyl-L-homocysteine</text>
        <dbReference type="Rhea" id="RHEA:12705"/>
        <dbReference type="Rhea" id="RHEA-COMP:12143"/>
        <dbReference type="Rhea" id="RHEA-COMP:12144"/>
        <dbReference type="ChEBI" id="CHEBI:57856"/>
        <dbReference type="ChEBI" id="CHEBI:59789"/>
        <dbReference type="ChEBI" id="CHEBI:90596"/>
        <dbReference type="ChEBI" id="CHEBI:90598"/>
        <dbReference type="EC" id="2.1.1.77"/>
    </reaction>
</comment>
<dbReference type="NCBIfam" id="NF001453">
    <property type="entry name" value="PRK00312.1"/>
    <property type="match status" value="1"/>
</dbReference>
<name>A0A2H0YQZ7_9BACT</name>
<evidence type="ECO:0000256" key="1">
    <source>
        <dbReference type="ARBA" id="ARBA00004496"/>
    </source>
</evidence>
<feature type="active site" evidence="7">
    <location>
        <position position="56"/>
    </location>
</feature>
<keyword evidence="6 7" id="KW-0949">S-adenosyl-L-methionine</keyword>
<comment type="subcellular location">
    <subcellularLocation>
        <location evidence="1 7">Cytoplasm</location>
    </subcellularLocation>
</comment>
<keyword evidence="5 7" id="KW-0808">Transferase</keyword>
<dbReference type="Gene3D" id="3.40.50.150">
    <property type="entry name" value="Vaccinia Virus protein VP39"/>
    <property type="match status" value="1"/>
</dbReference>
<reference evidence="9" key="1">
    <citation type="submission" date="2017-09" db="EMBL/GenBank/DDBJ databases">
        <title>Depth-based differentiation of microbial function through sediment-hosted aquifers and enrichment of novel symbionts in the deep terrestrial subsurface.</title>
        <authorList>
            <person name="Probst A.J."/>
            <person name="Ladd B."/>
            <person name="Jarett J.K."/>
            <person name="Geller-Mcgrath D.E."/>
            <person name="Sieber C.M.K."/>
            <person name="Emerson J.B."/>
            <person name="Anantharaman K."/>
            <person name="Thomas B.C."/>
            <person name="Malmstrom R."/>
            <person name="Stieglmeier M."/>
            <person name="Klingl A."/>
            <person name="Woyke T."/>
            <person name="Ryan C.M."/>
            <person name="Banfield J.F."/>
        </authorList>
    </citation>
    <scope>NUCLEOTIDE SEQUENCE [LARGE SCALE GENOMIC DNA]</scope>
</reference>
<dbReference type="Proteomes" id="UP000236845">
    <property type="component" value="Unassembled WGS sequence"/>
</dbReference>